<feature type="compositionally biased region" description="Basic and acidic residues" evidence="1">
    <location>
        <begin position="78"/>
        <end position="90"/>
    </location>
</feature>
<evidence type="ECO:0000313" key="3">
    <source>
        <dbReference type="WBParaSite" id="PgR194_g004_t04"/>
    </source>
</evidence>
<feature type="compositionally biased region" description="Polar residues" evidence="1">
    <location>
        <begin position="156"/>
        <end position="173"/>
    </location>
</feature>
<dbReference type="AlphaFoldDB" id="A0A915CHW3"/>
<reference evidence="3" key="1">
    <citation type="submission" date="2022-11" db="UniProtKB">
        <authorList>
            <consortium name="WormBaseParasite"/>
        </authorList>
    </citation>
    <scope>IDENTIFICATION</scope>
</reference>
<evidence type="ECO:0000256" key="1">
    <source>
        <dbReference type="SAM" id="MobiDB-lite"/>
    </source>
</evidence>
<feature type="compositionally biased region" description="Polar residues" evidence="1">
    <location>
        <begin position="213"/>
        <end position="225"/>
    </location>
</feature>
<sequence>MIFERRVAEGDGQWTMTDNGRVDALQRRGVAERRSPAKEVMHRVRDGIMNMSRTHSSEQNNSRANQWEPHHAVQIPTQEKRRSLRGRSESDANETARTVLPRQRQVPVEMSSPMQQVSSQIRKKRASRNRQSNNMSVKRAPATLRTGRRPHASKIPTASINPQGSRARGTQKSLGKAVGKTEHPNSSPPSVMGRLKGWIKRQTPFKDERSITDSRTGGTTSNDKSIYSHYVDSELDRLTPVPSHKLTRAHDFPLIDHSDEVSCEMPDNRSPSHFKDHRRGRSSRKSTKKPPTPHHWREQGSRLSV</sequence>
<protein>
    <submittedName>
        <fullName evidence="3">DEP domain-containing protein</fullName>
    </submittedName>
</protein>
<feature type="region of interest" description="Disordered" evidence="1">
    <location>
        <begin position="51"/>
        <end position="225"/>
    </location>
</feature>
<feature type="region of interest" description="Disordered" evidence="1">
    <location>
        <begin position="260"/>
        <end position="305"/>
    </location>
</feature>
<feature type="compositionally biased region" description="Polar residues" evidence="1">
    <location>
        <begin position="51"/>
        <end position="65"/>
    </location>
</feature>
<feature type="compositionally biased region" description="Basic residues" evidence="1">
    <location>
        <begin position="275"/>
        <end position="294"/>
    </location>
</feature>
<feature type="compositionally biased region" description="Basic and acidic residues" evidence="1">
    <location>
        <begin position="295"/>
        <end position="305"/>
    </location>
</feature>
<name>A0A915CHW3_PARUN</name>
<proteinExistence type="predicted"/>
<dbReference type="Proteomes" id="UP000887569">
    <property type="component" value="Unplaced"/>
</dbReference>
<evidence type="ECO:0000313" key="2">
    <source>
        <dbReference type="Proteomes" id="UP000887569"/>
    </source>
</evidence>
<dbReference type="WBParaSite" id="PgR194_g004_t04">
    <property type="protein sequence ID" value="PgR194_g004_t04"/>
    <property type="gene ID" value="PgR194_g004"/>
</dbReference>
<accession>A0A915CHW3</accession>
<keyword evidence="2" id="KW-1185">Reference proteome</keyword>
<organism evidence="2 3">
    <name type="scientific">Parascaris univalens</name>
    <name type="common">Nematode worm</name>
    <dbReference type="NCBI Taxonomy" id="6257"/>
    <lineage>
        <taxon>Eukaryota</taxon>
        <taxon>Metazoa</taxon>
        <taxon>Ecdysozoa</taxon>
        <taxon>Nematoda</taxon>
        <taxon>Chromadorea</taxon>
        <taxon>Rhabditida</taxon>
        <taxon>Spirurina</taxon>
        <taxon>Ascaridomorpha</taxon>
        <taxon>Ascaridoidea</taxon>
        <taxon>Ascarididae</taxon>
        <taxon>Parascaris</taxon>
    </lineage>
</organism>